<comment type="caution">
    <text evidence="1">The sequence shown here is derived from an EMBL/GenBank/DDBJ whole genome shotgun (WGS) entry which is preliminary data.</text>
</comment>
<sequence length="227" mass="25964">MPEYNHLEEAKTNPIILEIINEWVSNGLLAFGNKNDLDAQSFGYISVTSYGEECFQNEIILPYDPDGYLAEYKAQVASVDDITLKYLGEAITAYNRDLLLSSAITLGVASENVVLLLIESFAQALPNTTRRSSFQNRIRDKWITSQYTIFKAELSHFLNQIPTDLKQDLDTYLDGIFNFIRVNRNQAGHPTGNMPVRKVALHNIQMFVDYSKRVFDIREFFLNNSFT</sequence>
<name>A0A1F8BMG1_9BACT</name>
<proteinExistence type="predicted"/>
<protein>
    <submittedName>
        <fullName evidence="1">Uncharacterized protein</fullName>
    </submittedName>
</protein>
<organism evidence="1 2">
    <name type="scientific">Candidatus Woesebacteria bacterium RIFCSPLOWO2_01_FULL_39_25</name>
    <dbReference type="NCBI Taxonomy" id="1802521"/>
    <lineage>
        <taxon>Bacteria</taxon>
        <taxon>Candidatus Woeseibacteriota</taxon>
    </lineage>
</organism>
<dbReference type="EMBL" id="MGHH01000006">
    <property type="protein sequence ID" value="OGM65247.1"/>
    <property type="molecule type" value="Genomic_DNA"/>
</dbReference>
<accession>A0A1F8BMG1</accession>
<evidence type="ECO:0000313" key="1">
    <source>
        <dbReference type="EMBL" id="OGM65247.1"/>
    </source>
</evidence>
<reference evidence="1 2" key="1">
    <citation type="journal article" date="2016" name="Nat. Commun.">
        <title>Thousands of microbial genomes shed light on interconnected biogeochemical processes in an aquifer system.</title>
        <authorList>
            <person name="Anantharaman K."/>
            <person name="Brown C.T."/>
            <person name="Hug L.A."/>
            <person name="Sharon I."/>
            <person name="Castelle C.J."/>
            <person name="Probst A.J."/>
            <person name="Thomas B.C."/>
            <person name="Singh A."/>
            <person name="Wilkins M.J."/>
            <person name="Karaoz U."/>
            <person name="Brodie E.L."/>
            <person name="Williams K.H."/>
            <person name="Hubbard S.S."/>
            <person name="Banfield J.F."/>
        </authorList>
    </citation>
    <scope>NUCLEOTIDE SEQUENCE [LARGE SCALE GENOMIC DNA]</scope>
</reference>
<dbReference type="AlphaFoldDB" id="A0A1F8BMG1"/>
<dbReference type="Proteomes" id="UP000176725">
    <property type="component" value="Unassembled WGS sequence"/>
</dbReference>
<gene>
    <name evidence="1" type="ORF">A2893_00630</name>
</gene>
<evidence type="ECO:0000313" key="2">
    <source>
        <dbReference type="Proteomes" id="UP000176725"/>
    </source>
</evidence>